<evidence type="ECO:0000313" key="2">
    <source>
        <dbReference type="Proteomes" id="UP001058003"/>
    </source>
</evidence>
<keyword evidence="2" id="KW-1185">Reference proteome</keyword>
<dbReference type="AlphaFoldDB" id="A0A9Q9IBW5"/>
<reference evidence="1" key="1">
    <citation type="submission" date="2021-04" db="EMBL/GenBank/DDBJ databases">
        <title>Dactylosporangium aurantiacum NRRL B-8018 full assembly.</title>
        <authorList>
            <person name="Hartkoorn R.C."/>
            <person name="Beaudoing E."/>
            <person name="Hot D."/>
        </authorList>
    </citation>
    <scope>NUCLEOTIDE SEQUENCE</scope>
    <source>
        <strain evidence="1">NRRL B-8018</strain>
    </source>
</reference>
<proteinExistence type="predicted"/>
<name>A0A9Q9IBW5_9ACTN</name>
<dbReference type="OrthoDB" id="3288608at2"/>
<dbReference type="EMBL" id="CP073767">
    <property type="protein sequence ID" value="UWZ50383.1"/>
    <property type="molecule type" value="Genomic_DNA"/>
</dbReference>
<evidence type="ECO:0000313" key="1">
    <source>
        <dbReference type="EMBL" id="UWZ50383.1"/>
    </source>
</evidence>
<gene>
    <name evidence="1" type="ORF">Daura_26465</name>
</gene>
<sequence length="169" mass="18982">MTRFGIQDYDPRWATCRRALTALHGARLSALAGLVLRHVWVVWDLDDDTWFTDAPVVLDFGATRLAIDHQKFADVALTWDSVDPARPIADDAFQLRWRPEALPGLAGLPGRTLHHVELLEWTGARGDAATGSVALGFDLTPAWLTVYNAMDENGFEHTPPDARYRRHRL</sequence>
<dbReference type="RefSeq" id="WP_033367589.1">
    <property type="nucleotide sequence ID" value="NZ_CP073767.1"/>
</dbReference>
<dbReference type="Proteomes" id="UP001058003">
    <property type="component" value="Chromosome"/>
</dbReference>
<accession>A0A9Q9IBW5</accession>
<organism evidence="1 2">
    <name type="scientific">Dactylosporangium aurantiacum</name>
    <dbReference type="NCBI Taxonomy" id="35754"/>
    <lineage>
        <taxon>Bacteria</taxon>
        <taxon>Bacillati</taxon>
        <taxon>Actinomycetota</taxon>
        <taxon>Actinomycetes</taxon>
        <taxon>Micromonosporales</taxon>
        <taxon>Micromonosporaceae</taxon>
        <taxon>Dactylosporangium</taxon>
    </lineage>
</organism>
<dbReference type="KEGG" id="daur:Daura_26465"/>
<protein>
    <submittedName>
        <fullName evidence="1">Uncharacterized protein</fullName>
    </submittedName>
</protein>